<sequence length="72" mass="8429">MTKAQNLAVSRCRRHHYHHCHRPLRLRSQRNSSTLFRFSLSSASLSFISPPTLPPNLIWFSLMDSRSYLQST</sequence>
<name>A0A2P2J738_RHIMU</name>
<evidence type="ECO:0000313" key="1">
    <source>
        <dbReference type="EMBL" id="MBW89295.1"/>
    </source>
</evidence>
<proteinExistence type="predicted"/>
<reference evidence="1" key="1">
    <citation type="submission" date="2018-02" db="EMBL/GenBank/DDBJ databases">
        <title>Rhizophora mucronata_Transcriptome.</title>
        <authorList>
            <person name="Meera S.P."/>
            <person name="Sreeshan A."/>
            <person name="Augustine A."/>
        </authorList>
    </citation>
    <scope>NUCLEOTIDE SEQUENCE</scope>
    <source>
        <tissue evidence="1">Leaf</tissue>
    </source>
</reference>
<dbReference type="AlphaFoldDB" id="A0A2P2J738"/>
<dbReference type="EMBL" id="GGEC01008812">
    <property type="protein sequence ID" value="MBW89295.1"/>
    <property type="molecule type" value="Transcribed_RNA"/>
</dbReference>
<accession>A0A2P2J738</accession>
<organism evidence="1">
    <name type="scientific">Rhizophora mucronata</name>
    <name type="common">Asiatic mangrove</name>
    <dbReference type="NCBI Taxonomy" id="61149"/>
    <lineage>
        <taxon>Eukaryota</taxon>
        <taxon>Viridiplantae</taxon>
        <taxon>Streptophyta</taxon>
        <taxon>Embryophyta</taxon>
        <taxon>Tracheophyta</taxon>
        <taxon>Spermatophyta</taxon>
        <taxon>Magnoliopsida</taxon>
        <taxon>eudicotyledons</taxon>
        <taxon>Gunneridae</taxon>
        <taxon>Pentapetalae</taxon>
        <taxon>rosids</taxon>
        <taxon>fabids</taxon>
        <taxon>Malpighiales</taxon>
        <taxon>Rhizophoraceae</taxon>
        <taxon>Rhizophora</taxon>
    </lineage>
</organism>
<protein>
    <submittedName>
        <fullName evidence="1">Uncharacterized protein</fullName>
    </submittedName>
</protein>